<dbReference type="Pfam" id="PF07027">
    <property type="entry name" value="DUF1318"/>
    <property type="match status" value="1"/>
</dbReference>
<sequence length="228" mass="24437">MKRRLLKCLLAAACSVLAACAVITVNVYFPEKAAKEAYKSLDEMLLKAPGDKGTPGTPTGEPAPPAPAPGQQAQPDKPQSRLFDEIPSFSLVSEALAADVDADALAVELSSMPEVLKAYDEMNRRLSRLNDLFASGAVGLTNQGLVSVRDKAKLAAQDESLLAAENQSRKTVVTSMAKAIVKLNKQKESKAALDQVMGKAAATYADTKREAAQPGWWVQLQNGRWVQK</sequence>
<feature type="compositionally biased region" description="Low complexity" evidence="1">
    <location>
        <begin position="47"/>
        <end position="60"/>
    </location>
</feature>
<feature type="signal peptide" evidence="2">
    <location>
        <begin position="1"/>
        <end position="18"/>
    </location>
</feature>
<keyword evidence="2" id="KW-0732">Signal</keyword>
<dbReference type="InterPro" id="IPR008309">
    <property type="entry name" value="YdbL"/>
</dbReference>
<protein>
    <submittedName>
        <fullName evidence="3">Lipoprotein</fullName>
    </submittedName>
</protein>
<dbReference type="EMBL" id="BLXX01000002">
    <property type="protein sequence ID" value="GFO58536.1"/>
    <property type="molecule type" value="Genomic_DNA"/>
</dbReference>
<keyword evidence="3" id="KW-0449">Lipoprotein</keyword>
<comment type="caution">
    <text evidence="3">The sequence shown here is derived from an EMBL/GenBank/DDBJ whole genome shotgun (WGS) entry which is preliminary data.</text>
</comment>
<organism evidence="3 4">
    <name type="scientific">Geomonas silvestris</name>
    <dbReference type="NCBI Taxonomy" id="2740184"/>
    <lineage>
        <taxon>Bacteria</taxon>
        <taxon>Pseudomonadati</taxon>
        <taxon>Thermodesulfobacteriota</taxon>
        <taxon>Desulfuromonadia</taxon>
        <taxon>Geobacterales</taxon>
        <taxon>Geobacteraceae</taxon>
        <taxon>Geomonas</taxon>
    </lineage>
</organism>
<proteinExistence type="predicted"/>
<reference evidence="4" key="1">
    <citation type="submission" date="2020-06" db="EMBL/GenBank/DDBJ databases">
        <title>Draft genomic sequence of Geomonas sp. Red330.</title>
        <authorList>
            <person name="Itoh H."/>
            <person name="Zhenxing X."/>
            <person name="Ushijima N."/>
            <person name="Masuda Y."/>
            <person name="Shiratori Y."/>
            <person name="Senoo K."/>
        </authorList>
    </citation>
    <scope>NUCLEOTIDE SEQUENCE [LARGE SCALE GENOMIC DNA]</scope>
    <source>
        <strain evidence="4">Red330</strain>
    </source>
</reference>
<dbReference type="RefSeq" id="WP_183353397.1">
    <property type="nucleotide sequence ID" value="NZ_BLXX01000002.1"/>
</dbReference>
<name>A0A6V8MEW3_9BACT</name>
<evidence type="ECO:0000256" key="1">
    <source>
        <dbReference type="SAM" id="MobiDB-lite"/>
    </source>
</evidence>
<gene>
    <name evidence="3" type="ORF">GMST_08610</name>
</gene>
<evidence type="ECO:0000313" key="3">
    <source>
        <dbReference type="EMBL" id="GFO58536.1"/>
    </source>
</evidence>
<dbReference type="PROSITE" id="PS51257">
    <property type="entry name" value="PROKAR_LIPOPROTEIN"/>
    <property type="match status" value="1"/>
</dbReference>
<accession>A0A6V8MEW3</accession>
<evidence type="ECO:0000313" key="4">
    <source>
        <dbReference type="Proteomes" id="UP000556026"/>
    </source>
</evidence>
<evidence type="ECO:0000256" key="2">
    <source>
        <dbReference type="SAM" id="SignalP"/>
    </source>
</evidence>
<keyword evidence="4" id="KW-1185">Reference proteome</keyword>
<dbReference type="Proteomes" id="UP000556026">
    <property type="component" value="Unassembled WGS sequence"/>
</dbReference>
<feature type="region of interest" description="Disordered" evidence="1">
    <location>
        <begin position="46"/>
        <end position="80"/>
    </location>
</feature>
<feature type="chain" id="PRO_5028353680" evidence="2">
    <location>
        <begin position="19"/>
        <end position="228"/>
    </location>
</feature>
<dbReference type="AlphaFoldDB" id="A0A6V8MEW3"/>